<comment type="caution">
    <text evidence="5">The sequence shown here is derived from an EMBL/GenBank/DDBJ whole genome shotgun (WGS) entry which is preliminary data.</text>
</comment>
<dbReference type="InterPro" id="IPR035461">
    <property type="entry name" value="GmhA/DiaA"/>
</dbReference>
<organism evidence="5 6">
    <name type="scientific">Streptomyces chrestomyceticus</name>
    <dbReference type="NCBI Taxonomy" id="68185"/>
    <lineage>
        <taxon>Bacteria</taxon>
        <taxon>Bacillati</taxon>
        <taxon>Actinomycetota</taxon>
        <taxon>Actinomycetes</taxon>
        <taxon>Kitasatosporales</taxon>
        <taxon>Streptomycetaceae</taxon>
        <taxon>Streptomyces</taxon>
    </lineage>
</organism>
<dbReference type="SUPFAM" id="SSF52374">
    <property type="entry name" value="Nucleotidylyl transferase"/>
    <property type="match status" value="1"/>
</dbReference>
<proteinExistence type="predicted"/>
<dbReference type="InterPro" id="IPR001347">
    <property type="entry name" value="SIS_dom"/>
</dbReference>
<evidence type="ECO:0000256" key="3">
    <source>
        <dbReference type="SAM" id="MobiDB-lite"/>
    </source>
</evidence>
<dbReference type="SUPFAM" id="SSF53613">
    <property type="entry name" value="Ribokinase-like"/>
    <property type="match status" value="1"/>
</dbReference>
<evidence type="ECO:0000256" key="2">
    <source>
        <dbReference type="ARBA" id="ARBA00023277"/>
    </source>
</evidence>
<protein>
    <submittedName>
        <fullName evidence="5">PfkB family carbohydrate kinase</fullName>
    </submittedName>
</protein>
<keyword evidence="6" id="KW-1185">Reference proteome</keyword>
<accession>A0ABU7WQX3</accession>
<dbReference type="Pfam" id="PF01467">
    <property type="entry name" value="CTP_transf_like"/>
    <property type="match status" value="1"/>
</dbReference>
<dbReference type="InterPro" id="IPR029056">
    <property type="entry name" value="Ribokinase-like"/>
</dbReference>
<dbReference type="Pfam" id="PF13580">
    <property type="entry name" value="SIS_2"/>
    <property type="match status" value="1"/>
</dbReference>
<keyword evidence="5" id="KW-0418">Kinase</keyword>
<dbReference type="CDD" id="cd05006">
    <property type="entry name" value="SIS_GmhA"/>
    <property type="match status" value="1"/>
</dbReference>
<dbReference type="InterPro" id="IPR046348">
    <property type="entry name" value="SIS_dom_sf"/>
</dbReference>
<dbReference type="Proteomes" id="UP001348265">
    <property type="component" value="Unassembled WGS sequence"/>
</dbReference>
<keyword evidence="5" id="KW-0808">Transferase</keyword>
<dbReference type="PANTHER" id="PTHR30390">
    <property type="entry name" value="SEDOHEPTULOSE 7-PHOSPHATE ISOMERASE / DNAA INITIATOR-ASSOCIATING FACTOR FOR REPLICATION INITIATION"/>
    <property type="match status" value="1"/>
</dbReference>
<evidence type="ECO:0000313" key="5">
    <source>
        <dbReference type="EMBL" id="MEF3113539.1"/>
    </source>
</evidence>
<reference evidence="5 6" key="1">
    <citation type="submission" date="2023-08" db="EMBL/GenBank/DDBJ databases">
        <authorList>
            <person name="Sharma P."/>
            <person name="Verma V."/>
            <person name="Mohan M.K."/>
            <person name="Dubey A.K."/>
        </authorList>
    </citation>
    <scope>NUCLEOTIDE SEQUENCE [LARGE SCALE GENOMIC DNA]</scope>
    <source>
        <strain evidence="5 6">ADP4</strain>
    </source>
</reference>
<evidence type="ECO:0000259" key="4">
    <source>
        <dbReference type="PROSITE" id="PS51464"/>
    </source>
</evidence>
<dbReference type="GO" id="GO:0016301">
    <property type="term" value="F:kinase activity"/>
    <property type="evidence" value="ECO:0007669"/>
    <property type="project" value="UniProtKB-KW"/>
</dbReference>
<dbReference type="RefSeq" id="WP_331786164.1">
    <property type="nucleotide sequence ID" value="NZ_JAVFKM010000004.1"/>
</dbReference>
<dbReference type="NCBIfam" id="TIGR00125">
    <property type="entry name" value="cyt_tran_rel"/>
    <property type="match status" value="1"/>
</dbReference>
<dbReference type="Gene3D" id="3.40.1190.20">
    <property type="match status" value="1"/>
</dbReference>
<dbReference type="Gene3D" id="3.40.50.10490">
    <property type="entry name" value="Glucose-6-phosphate isomerase like protein, domain 1"/>
    <property type="match status" value="1"/>
</dbReference>
<sequence>MTVIHGSPAPMGPAGRPGVGRQHLDRLRTALGQWDVSRIESWGARLADVLVRGGRLLVAGNGGSAAEAQHLTAELVGRFQDERQPFSAIALHTDTSSVTAITNDYGMGDMFARQVRAHGRTGDVLLCLSTSGRSQNLLEAVKAAHELRLESWALTGRAGGPLAELSGEAVRVPSSVTTTIQECHLAAVHMLCVAVEGALREPGAAALGPPRKAGPTPHAPAAPKRTEFPRPGHAGRQPARIAVVGDALLDLNVVGSVKRLSPEAPVPVVGELETRSRPGGAGLAAMLAAREGHDVSFVTALADDPEGEELRAMLAAVGVQVLDLGLDGRTPVKTRVRTGHRTLLMLDGAEEAGPPPTALTEEARDTLRTASAILVSDYGRGVADQPALRDLLTELASTTPVVWDPHVRGPAPVPGTCLVTPNSREAAYFAEHAGADGLGADIERTRALLRRWNVSRIAVTRGDAGAVLVQDVTSAPLVATAEPVTASDTCGAGDRFAASVTVRLAQGILPSEAVSAAVRDASAYVAAGAASAVWDADDGDVSLSPEQEGRRDPLELARRTREGGGSVVVAGGCFDVLHAGHVALLREARRLGDCLIVCVNSDASVSRLKGPRRPVVSEADRTALLLALQDVDAVLVFDEDTPSEALERLRPHIFVKGGDYTGQEIPEARADWDGEVVIVPYLAGRSTTSLIRRAGSLCDE</sequence>
<dbReference type="EMBL" id="JAVFKM010000004">
    <property type="protein sequence ID" value="MEF3113539.1"/>
    <property type="molecule type" value="Genomic_DNA"/>
</dbReference>
<dbReference type="InterPro" id="IPR050099">
    <property type="entry name" value="SIS_GmhA/DiaA_subfam"/>
</dbReference>
<dbReference type="SUPFAM" id="SSF53697">
    <property type="entry name" value="SIS domain"/>
    <property type="match status" value="1"/>
</dbReference>
<dbReference type="Gene3D" id="3.40.50.620">
    <property type="entry name" value="HUPs"/>
    <property type="match status" value="1"/>
</dbReference>
<feature type="region of interest" description="Disordered" evidence="3">
    <location>
        <begin position="1"/>
        <end position="21"/>
    </location>
</feature>
<evidence type="ECO:0000256" key="1">
    <source>
        <dbReference type="ARBA" id="ARBA00023268"/>
    </source>
</evidence>
<dbReference type="InterPro" id="IPR004821">
    <property type="entry name" value="Cyt_trans-like"/>
</dbReference>
<dbReference type="PANTHER" id="PTHR30390:SF6">
    <property type="entry name" value="DNAA INITIATOR-ASSOCIATING PROTEIN DIAA"/>
    <property type="match status" value="1"/>
</dbReference>
<evidence type="ECO:0000313" key="6">
    <source>
        <dbReference type="Proteomes" id="UP001348265"/>
    </source>
</evidence>
<name>A0ABU7WQX3_9ACTN</name>
<dbReference type="Pfam" id="PF00294">
    <property type="entry name" value="PfkB"/>
    <property type="match status" value="1"/>
</dbReference>
<dbReference type="InterPro" id="IPR014729">
    <property type="entry name" value="Rossmann-like_a/b/a_fold"/>
</dbReference>
<dbReference type="InterPro" id="IPR011611">
    <property type="entry name" value="PfkB_dom"/>
</dbReference>
<gene>
    <name evidence="5" type="ORF">RB636_10055</name>
</gene>
<keyword evidence="2" id="KW-0119">Carbohydrate metabolism</keyword>
<keyword evidence="1" id="KW-0511">Multifunctional enzyme</keyword>
<dbReference type="PROSITE" id="PS51464">
    <property type="entry name" value="SIS"/>
    <property type="match status" value="1"/>
</dbReference>
<feature type="domain" description="SIS" evidence="4">
    <location>
        <begin position="46"/>
        <end position="201"/>
    </location>
</feature>
<feature type="region of interest" description="Disordered" evidence="3">
    <location>
        <begin position="204"/>
        <end position="235"/>
    </location>
</feature>